<dbReference type="EMBL" id="CAJOBB010001002">
    <property type="protein sequence ID" value="CAF3791925.1"/>
    <property type="molecule type" value="Genomic_DNA"/>
</dbReference>
<evidence type="ECO:0000313" key="1">
    <source>
        <dbReference type="EMBL" id="CAF1009777.1"/>
    </source>
</evidence>
<comment type="caution">
    <text evidence="3">The sequence shown here is derived from an EMBL/GenBank/DDBJ whole genome shotgun (WGS) entry which is preliminary data.</text>
</comment>
<dbReference type="AlphaFoldDB" id="A0A819AX39"/>
<organism evidence="3 5">
    <name type="scientific">Adineta steineri</name>
    <dbReference type="NCBI Taxonomy" id="433720"/>
    <lineage>
        <taxon>Eukaryota</taxon>
        <taxon>Metazoa</taxon>
        <taxon>Spiralia</taxon>
        <taxon>Gnathifera</taxon>
        <taxon>Rotifera</taxon>
        <taxon>Eurotatoria</taxon>
        <taxon>Bdelloidea</taxon>
        <taxon>Adinetida</taxon>
        <taxon>Adinetidae</taxon>
        <taxon>Adineta</taxon>
    </lineage>
</organism>
<dbReference type="Proteomes" id="UP000663868">
    <property type="component" value="Unassembled WGS sequence"/>
</dbReference>
<proteinExistence type="predicted"/>
<dbReference type="Proteomes" id="UP000663881">
    <property type="component" value="Unassembled WGS sequence"/>
</dbReference>
<dbReference type="OrthoDB" id="10321749at2759"/>
<sequence length="165" mass="18377">MGNTTTTEEPLQIAQQGDKEKFGRCHYGTTFNDDRTTATFHTSVAKELDGNHTVLSGRLSYASGCHCIKIRIEQFKPFDYFAKPELYVGISNARVNLDGDMGGYYIDLKNNGVFELNINCDQPSIRVVDSDGGEQNCRVDLNKYPLPWQLRLAVKGGSGVARLLH</sequence>
<accession>A0A819AX39</accession>
<evidence type="ECO:0000313" key="2">
    <source>
        <dbReference type="EMBL" id="CAF1061367.1"/>
    </source>
</evidence>
<dbReference type="EMBL" id="CAJNOE010000172">
    <property type="protein sequence ID" value="CAF1009777.1"/>
    <property type="molecule type" value="Genomic_DNA"/>
</dbReference>
<evidence type="ECO:0000313" key="3">
    <source>
        <dbReference type="EMBL" id="CAF3791925.1"/>
    </source>
</evidence>
<evidence type="ECO:0000313" key="5">
    <source>
        <dbReference type="Proteomes" id="UP000663868"/>
    </source>
</evidence>
<protein>
    <submittedName>
        <fullName evidence="3">Uncharacterized protein</fullName>
    </submittedName>
</protein>
<name>A0A819AX39_9BILA</name>
<reference evidence="3" key="1">
    <citation type="submission" date="2021-02" db="EMBL/GenBank/DDBJ databases">
        <authorList>
            <person name="Nowell W R."/>
        </authorList>
    </citation>
    <scope>NUCLEOTIDE SEQUENCE</scope>
</reference>
<dbReference type="EMBL" id="CAJNON010000168">
    <property type="protein sequence ID" value="CAF1061367.1"/>
    <property type="molecule type" value="Genomic_DNA"/>
</dbReference>
<gene>
    <name evidence="1" type="ORF">IZO911_LOCUS18112</name>
    <name evidence="3" type="ORF">KXQ929_LOCUS16510</name>
    <name evidence="4" type="ORF">OKA104_LOCUS39606</name>
    <name evidence="2" type="ORF">VCS650_LOCUS17962</name>
</gene>
<dbReference type="Proteomes" id="UP000663891">
    <property type="component" value="Unassembled WGS sequence"/>
</dbReference>
<evidence type="ECO:0000313" key="4">
    <source>
        <dbReference type="EMBL" id="CAF4175770.1"/>
    </source>
</evidence>
<dbReference type="EMBL" id="CAJOAY010007900">
    <property type="protein sequence ID" value="CAF4175770.1"/>
    <property type="molecule type" value="Genomic_DNA"/>
</dbReference>
<dbReference type="Proteomes" id="UP000663860">
    <property type="component" value="Unassembled WGS sequence"/>
</dbReference>